<dbReference type="GO" id="GO:0052621">
    <property type="term" value="F:diguanylate cyclase activity"/>
    <property type="evidence" value="ECO:0007669"/>
    <property type="project" value="UniProtKB-EC"/>
</dbReference>
<protein>
    <recommendedName>
        <fullName evidence="2">diguanylate cyclase</fullName>
        <ecNumber evidence="2">2.7.7.65</ecNumber>
    </recommendedName>
</protein>
<dbReference type="InterPro" id="IPR000160">
    <property type="entry name" value="GGDEF_dom"/>
</dbReference>
<feature type="domain" description="GGDEF" evidence="4">
    <location>
        <begin position="171"/>
        <end position="304"/>
    </location>
</feature>
<evidence type="ECO:0000256" key="1">
    <source>
        <dbReference type="ARBA" id="ARBA00001946"/>
    </source>
</evidence>
<dbReference type="RefSeq" id="WP_188693916.1">
    <property type="nucleotide sequence ID" value="NZ_BMLS01000002.1"/>
</dbReference>
<comment type="cofactor">
    <cofactor evidence="1">
        <name>Mg(2+)</name>
        <dbReference type="ChEBI" id="CHEBI:18420"/>
    </cofactor>
</comment>
<dbReference type="InterPro" id="IPR035965">
    <property type="entry name" value="PAS-like_dom_sf"/>
</dbReference>
<dbReference type="PROSITE" id="PS50887">
    <property type="entry name" value="GGDEF"/>
    <property type="match status" value="1"/>
</dbReference>
<reference evidence="5" key="2">
    <citation type="submission" date="2020-09" db="EMBL/GenBank/DDBJ databases">
        <authorList>
            <person name="Sun Q."/>
            <person name="Zhou Y."/>
        </authorList>
    </citation>
    <scope>NUCLEOTIDE SEQUENCE</scope>
    <source>
        <strain evidence="5">CGMCC 1.7086</strain>
    </source>
</reference>
<dbReference type="EC" id="2.7.7.65" evidence="2"/>
<dbReference type="PANTHER" id="PTHR45138">
    <property type="entry name" value="REGULATORY COMPONENTS OF SENSORY TRANSDUCTION SYSTEM"/>
    <property type="match status" value="1"/>
</dbReference>
<comment type="caution">
    <text evidence="5">The sequence shown here is derived from an EMBL/GenBank/DDBJ whole genome shotgun (WGS) entry which is preliminary data.</text>
</comment>
<name>A0A918DIT9_9ALTE</name>
<evidence type="ECO:0000256" key="2">
    <source>
        <dbReference type="ARBA" id="ARBA00012528"/>
    </source>
</evidence>
<sequence>MKQNLELLMEMLAALPDPVFVLSESGKYLALIGGHDARYYHDGSHLVNFSLHDVMPKARADWFLQQIQQTLEEGRLRTVEYSLGAHEIKGMELAEGPEQDIWFEGRVQPLRRPFRGERAVVWVARNITEHYNMQRQLKTLSEQDELTGAYNRRKLMEALQERVAEFHRYSHPLSLIIFDLDHFKRVNDKFGHVSGDKVLFSITTLCNKQLRQQDLLCRYGGEEFAVLLPNTNLEDAVQLAQRLRTTVGSYDFEQELGESYSITISAGVSTLTPGDDIESLIKRADSGLYQAKNSGRNCVIEKARQL</sequence>
<dbReference type="InterPro" id="IPR013656">
    <property type="entry name" value="PAS_4"/>
</dbReference>
<dbReference type="SMART" id="SM00267">
    <property type="entry name" value="GGDEF"/>
    <property type="match status" value="1"/>
</dbReference>
<accession>A0A918DIT9</accession>
<dbReference type="NCBIfam" id="TIGR00254">
    <property type="entry name" value="GGDEF"/>
    <property type="match status" value="1"/>
</dbReference>
<dbReference type="EMBL" id="BMLS01000002">
    <property type="protein sequence ID" value="GGO69138.1"/>
    <property type="molecule type" value="Genomic_DNA"/>
</dbReference>
<evidence type="ECO:0000256" key="3">
    <source>
        <dbReference type="ARBA" id="ARBA00034247"/>
    </source>
</evidence>
<comment type="catalytic activity">
    <reaction evidence="3">
        <text>2 GTP = 3',3'-c-di-GMP + 2 diphosphate</text>
        <dbReference type="Rhea" id="RHEA:24898"/>
        <dbReference type="ChEBI" id="CHEBI:33019"/>
        <dbReference type="ChEBI" id="CHEBI:37565"/>
        <dbReference type="ChEBI" id="CHEBI:58805"/>
        <dbReference type="EC" id="2.7.7.65"/>
    </reaction>
</comment>
<reference evidence="5" key="1">
    <citation type="journal article" date="2014" name="Int. J. Syst. Evol. Microbiol.">
        <title>Complete genome sequence of Corynebacterium casei LMG S-19264T (=DSM 44701T), isolated from a smear-ripened cheese.</title>
        <authorList>
            <consortium name="US DOE Joint Genome Institute (JGI-PGF)"/>
            <person name="Walter F."/>
            <person name="Albersmeier A."/>
            <person name="Kalinowski J."/>
            <person name="Ruckert C."/>
        </authorList>
    </citation>
    <scope>NUCLEOTIDE SEQUENCE</scope>
    <source>
        <strain evidence="5">CGMCC 1.7086</strain>
    </source>
</reference>
<dbReference type="AlphaFoldDB" id="A0A918DIT9"/>
<evidence type="ECO:0000313" key="6">
    <source>
        <dbReference type="Proteomes" id="UP000606935"/>
    </source>
</evidence>
<dbReference type="Pfam" id="PF00990">
    <property type="entry name" value="GGDEF"/>
    <property type="match status" value="1"/>
</dbReference>
<dbReference type="Gene3D" id="3.30.450.20">
    <property type="entry name" value="PAS domain"/>
    <property type="match status" value="1"/>
</dbReference>
<dbReference type="InterPro" id="IPR043128">
    <property type="entry name" value="Rev_trsase/Diguanyl_cyclase"/>
</dbReference>
<proteinExistence type="predicted"/>
<keyword evidence="6" id="KW-1185">Reference proteome</keyword>
<evidence type="ECO:0000259" key="4">
    <source>
        <dbReference type="PROSITE" id="PS50887"/>
    </source>
</evidence>
<dbReference type="FunFam" id="3.30.70.270:FF:000001">
    <property type="entry name" value="Diguanylate cyclase domain protein"/>
    <property type="match status" value="1"/>
</dbReference>
<dbReference type="SUPFAM" id="SSF55073">
    <property type="entry name" value="Nucleotide cyclase"/>
    <property type="match status" value="1"/>
</dbReference>
<dbReference type="Gene3D" id="3.30.70.270">
    <property type="match status" value="1"/>
</dbReference>
<dbReference type="InterPro" id="IPR050469">
    <property type="entry name" value="Diguanylate_Cyclase"/>
</dbReference>
<evidence type="ECO:0000313" key="5">
    <source>
        <dbReference type="EMBL" id="GGO69138.1"/>
    </source>
</evidence>
<dbReference type="CDD" id="cd01949">
    <property type="entry name" value="GGDEF"/>
    <property type="match status" value="1"/>
</dbReference>
<dbReference type="SUPFAM" id="SSF55785">
    <property type="entry name" value="PYP-like sensor domain (PAS domain)"/>
    <property type="match status" value="1"/>
</dbReference>
<dbReference type="Pfam" id="PF08448">
    <property type="entry name" value="PAS_4"/>
    <property type="match status" value="1"/>
</dbReference>
<dbReference type="Proteomes" id="UP000606935">
    <property type="component" value="Unassembled WGS sequence"/>
</dbReference>
<gene>
    <name evidence="5" type="ORF">GCM10010982_19710</name>
</gene>
<dbReference type="InterPro" id="IPR029787">
    <property type="entry name" value="Nucleotide_cyclase"/>
</dbReference>
<organism evidence="5 6">
    <name type="scientific">Bowmanella pacifica</name>
    <dbReference type="NCBI Taxonomy" id="502051"/>
    <lineage>
        <taxon>Bacteria</taxon>
        <taxon>Pseudomonadati</taxon>
        <taxon>Pseudomonadota</taxon>
        <taxon>Gammaproteobacteria</taxon>
        <taxon>Alteromonadales</taxon>
        <taxon>Alteromonadaceae</taxon>
        <taxon>Bowmanella</taxon>
    </lineage>
</organism>
<dbReference type="PANTHER" id="PTHR45138:SF9">
    <property type="entry name" value="DIGUANYLATE CYCLASE DGCM-RELATED"/>
    <property type="match status" value="1"/>
</dbReference>